<comment type="caution">
    <text evidence="1">The sequence shown here is derived from an EMBL/GenBank/DDBJ whole genome shotgun (WGS) entry which is preliminary data.</text>
</comment>
<dbReference type="Proteomes" id="UP000230750">
    <property type="component" value="Unassembled WGS sequence"/>
</dbReference>
<dbReference type="EMBL" id="MRZV01001366">
    <property type="protein sequence ID" value="PIK38379.1"/>
    <property type="molecule type" value="Genomic_DNA"/>
</dbReference>
<organism evidence="1 2">
    <name type="scientific">Stichopus japonicus</name>
    <name type="common">Sea cucumber</name>
    <dbReference type="NCBI Taxonomy" id="307972"/>
    <lineage>
        <taxon>Eukaryota</taxon>
        <taxon>Metazoa</taxon>
        <taxon>Echinodermata</taxon>
        <taxon>Eleutherozoa</taxon>
        <taxon>Echinozoa</taxon>
        <taxon>Holothuroidea</taxon>
        <taxon>Aspidochirotacea</taxon>
        <taxon>Aspidochirotida</taxon>
        <taxon>Stichopodidae</taxon>
        <taxon>Apostichopus</taxon>
    </lineage>
</organism>
<gene>
    <name evidence="1" type="ORF">BSL78_24780</name>
</gene>
<evidence type="ECO:0000313" key="2">
    <source>
        <dbReference type="Proteomes" id="UP000230750"/>
    </source>
</evidence>
<reference evidence="1 2" key="1">
    <citation type="journal article" date="2017" name="PLoS Biol.">
        <title>The sea cucumber genome provides insights into morphological evolution and visceral regeneration.</title>
        <authorList>
            <person name="Zhang X."/>
            <person name="Sun L."/>
            <person name="Yuan J."/>
            <person name="Sun Y."/>
            <person name="Gao Y."/>
            <person name="Zhang L."/>
            <person name="Li S."/>
            <person name="Dai H."/>
            <person name="Hamel J.F."/>
            <person name="Liu C."/>
            <person name="Yu Y."/>
            <person name="Liu S."/>
            <person name="Lin W."/>
            <person name="Guo K."/>
            <person name="Jin S."/>
            <person name="Xu P."/>
            <person name="Storey K.B."/>
            <person name="Huan P."/>
            <person name="Zhang T."/>
            <person name="Zhou Y."/>
            <person name="Zhang J."/>
            <person name="Lin C."/>
            <person name="Li X."/>
            <person name="Xing L."/>
            <person name="Huo D."/>
            <person name="Sun M."/>
            <person name="Wang L."/>
            <person name="Mercier A."/>
            <person name="Li F."/>
            <person name="Yang H."/>
            <person name="Xiang J."/>
        </authorList>
    </citation>
    <scope>NUCLEOTIDE SEQUENCE [LARGE SCALE GENOMIC DNA]</scope>
    <source>
        <strain evidence="1">Shaxun</strain>
        <tissue evidence="1">Muscle</tissue>
    </source>
</reference>
<dbReference type="OrthoDB" id="10310499at2759"/>
<dbReference type="AlphaFoldDB" id="A0A2G8JRN4"/>
<accession>A0A2G8JRN4</accession>
<protein>
    <submittedName>
        <fullName evidence="1">Uncharacterized protein</fullName>
    </submittedName>
</protein>
<keyword evidence="2" id="KW-1185">Reference proteome</keyword>
<name>A0A2G8JRN4_STIJA</name>
<proteinExistence type="predicted"/>
<evidence type="ECO:0000313" key="1">
    <source>
        <dbReference type="EMBL" id="PIK38379.1"/>
    </source>
</evidence>
<sequence length="204" mass="23968">MKYPYFAVQRALRIKQRQEHTDAFLLNLDTVPCKPPSSLARQQWEEMVFGLGFEIPRCHLDQGQSSAESLPDYVIVPARCNNTELVLYTIIFQGILELPFNIFRMIAYIRKDEMDQILYLLSFVVSHPDHHSLPKDDYLLQPVWDLHRRPGCLLREMGFQEAYHSDGRRSVLFPRTEVKRQQVQLVTDILRTFQYGDTTRVILV</sequence>